<dbReference type="Proteomes" id="UP000006753">
    <property type="component" value="Unassembled WGS sequence"/>
</dbReference>
<keyword evidence="3" id="KW-1185">Reference proteome</keyword>
<proteinExistence type="predicted"/>
<feature type="region of interest" description="Disordered" evidence="1">
    <location>
        <begin position="162"/>
        <end position="210"/>
    </location>
</feature>
<feature type="compositionally biased region" description="Polar residues" evidence="1">
    <location>
        <begin position="189"/>
        <end position="210"/>
    </location>
</feature>
<evidence type="ECO:0000313" key="2">
    <source>
        <dbReference type="EMBL" id="EKD20890.1"/>
    </source>
</evidence>
<protein>
    <submittedName>
        <fullName evidence="2">Uncharacterized protein</fullName>
    </submittedName>
</protein>
<dbReference type="EMBL" id="JH921428">
    <property type="protein sequence ID" value="EKD20890.1"/>
    <property type="molecule type" value="Genomic_DNA"/>
</dbReference>
<dbReference type="KEGG" id="mbe:MBM_00003"/>
<accession>K1WTA2</accession>
<feature type="compositionally biased region" description="Basic and acidic residues" evidence="1">
    <location>
        <begin position="125"/>
        <end position="138"/>
    </location>
</feature>
<evidence type="ECO:0000313" key="3">
    <source>
        <dbReference type="Proteomes" id="UP000006753"/>
    </source>
</evidence>
<feature type="compositionally biased region" description="Acidic residues" evidence="1">
    <location>
        <begin position="103"/>
        <end position="112"/>
    </location>
</feature>
<feature type="region of interest" description="Disordered" evidence="1">
    <location>
        <begin position="267"/>
        <end position="318"/>
    </location>
</feature>
<reference evidence="2 3" key="1">
    <citation type="journal article" date="2012" name="BMC Genomics">
        <title>Sequencing the genome of Marssonina brunnea reveals fungus-poplar co-evolution.</title>
        <authorList>
            <person name="Zhu S."/>
            <person name="Cao Y.-Z."/>
            <person name="Jiang C."/>
            <person name="Tan B.-Y."/>
            <person name="Wang Z."/>
            <person name="Feng S."/>
            <person name="Zhang L."/>
            <person name="Su X.-H."/>
            <person name="Brejova B."/>
            <person name="Vinar T."/>
            <person name="Xu M."/>
            <person name="Wang M.-X."/>
            <person name="Zhang S.-G."/>
            <person name="Huang M.-R."/>
            <person name="Wu R."/>
            <person name="Zhou Y."/>
        </authorList>
    </citation>
    <scope>NUCLEOTIDE SEQUENCE [LARGE SCALE GENOMIC DNA]</scope>
    <source>
        <strain evidence="2 3">MB_m1</strain>
    </source>
</reference>
<dbReference type="AlphaFoldDB" id="K1WTA2"/>
<dbReference type="HOGENOM" id="CLU_839581_0_0_1"/>
<organism evidence="2 3">
    <name type="scientific">Marssonina brunnea f. sp. multigermtubi (strain MB_m1)</name>
    <name type="common">Marssonina leaf spot fungus</name>
    <dbReference type="NCBI Taxonomy" id="1072389"/>
    <lineage>
        <taxon>Eukaryota</taxon>
        <taxon>Fungi</taxon>
        <taxon>Dikarya</taxon>
        <taxon>Ascomycota</taxon>
        <taxon>Pezizomycotina</taxon>
        <taxon>Leotiomycetes</taxon>
        <taxon>Helotiales</taxon>
        <taxon>Drepanopezizaceae</taxon>
        <taxon>Drepanopeziza</taxon>
    </lineage>
</organism>
<dbReference type="InParanoid" id="K1WTA2"/>
<name>K1WTA2_MARBU</name>
<feature type="compositionally biased region" description="Polar residues" evidence="1">
    <location>
        <begin position="305"/>
        <end position="316"/>
    </location>
</feature>
<gene>
    <name evidence="2" type="ORF">MBM_00003</name>
</gene>
<feature type="region of interest" description="Disordered" evidence="1">
    <location>
        <begin position="93"/>
        <end position="150"/>
    </location>
</feature>
<feature type="compositionally biased region" description="Polar residues" evidence="1">
    <location>
        <begin position="173"/>
        <end position="182"/>
    </location>
</feature>
<evidence type="ECO:0000256" key="1">
    <source>
        <dbReference type="SAM" id="MobiDB-lite"/>
    </source>
</evidence>
<sequence>MANFTWPALLLAMGDPAIPFLRLAEWKNEIDLIFKKHLVDLGVTRMDKHPNKDKVEAGVQACLKEIPEFAELSRSRQKKVMIQLRMFATMKARAKKTKRQEVQEESLGDSQEEGSREGSDEEEDGKVRKDAGGKRGPDLGEDQDSSKKPRVVLAVVEEDARSLLDRPVPSPPDSSLRSTTAQVIPPRSKPSSQDGFSQAPIASTKPSSIAETPHVDLADIVARPSEVSFQGADKGAHALNGPPNTTLPLLHSTNPLSLMMFKQTLKTGSSTAGPARKASVPKPSLPASEMLPAATDPTARPPLGSKSTNMSLNTVKDLQWAQRMKVAKKKD</sequence>